<dbReference type="Pfam" id="PF01636">
    <property type="entry name" value="APH"/>
    <property type="match status" value="1"/>
</dbReference>
<organism evidence="3 4">
    <name type="scientific">Vulcanimicrobium alpinum</name>
    <dbReference type="NCBI Taxonomy" id="3016050"/>
    <lineage>
        <taxon>Bacteria</taxon>
        <taxon>Bacillati</taxon>
        <taxon>Vulcanimicrobiota</taxon>
        <taxon>Vulcanimicrobiia</taxon>
        <taxon>Vulcanimicrobiales</taxon>
        <taxon>Vulcanimicrobiaceae</taxon>
        <taxon>Vulcanimicrobium</taxon>
    </lineage>
</organism>
<dbReference type="InterPro" id="IPR050249">
    <property type="entry name" value="Pseudomonas-type_ThrB"/>
</dbReference>
<comment type="similarity">
    <text evidence="1">Belongs to the pseudomonas-type ThrB family.</text>
</comment>
<gene>
    <name evidence="3" type="ORF">WPS_10490</name>
</gene>
<dbReference type="PANTHER" id="PTHR21064">
    <property type="entry name" value="AMINOGLYCOSIDE PHOSPHOTRANSFERASE DOMAIN-CONTAINING PROTEIN-RELATED"/>
    <property type="match status" value="1"/>
</dbReference>
<feature type="domain" description="Aminoglycoside phosphotransferase" evidence="2">
    <location>
        <begin position="24"/>
        <end position="256"/>
    </location>
</feature>
<reference evidence="3 4" key="1">
    <citation type="journal article" date="2022" name="ISME Commun">
        <title>Vulcanimicrobium alpinus gen. nov. sp. nov., the first cultivated representative of the candidate phylum 'Eremiobacterota', is a metabolically versatile aerobic anoxygenic phototroph.</title>
        <authorList>
            <person name="Yabe S."/>
            <person name="Muto K."/>
            <person name="Abe K."/>
            <person name="Yokota A."/>
            <person name="Staudigel H."/>
            <person name="Tebo B.M."/>
        </authorList>
    </citation>
    <scope>NUCLEOTIDE SEQUENCE [LARGE SCALE GENOMIC DNA]</scope>
    <source>
        <strain evidence="3 4">WC8-2</strain>
    </source>
</reference>
<dbReference type="EMBL" id="AP025523">
    <property type="protein sequence ID" value="BDE05773.1"/>
    <property type="molecule type" value="Genomic_DNA"/>
</dbReference>
<dbReference type="Proteomes" id="UP001317532">
    <property type="component" value="Chromosome"/>
</dbReference>
<dbReference type="SUPFAM" id="SSF56112">
    <property type="entry name" value="Protein kinase-like (PK-like)"/>
    <property type="match status" value="1"/>
</dbReference>
<name>A0AAN2C9A2_UNVUL</name>
<evidence type="ECO:0000259" key="2">
    <source>
        <dbReference type="Pfam" id="PF01636"/>
    </source>
</evidence>
<protein>
    <recommendedName>
        <fullName evidence="2">Aminoglycoside phosphotransferase domain-containing protein</fullName>
    </recommendedName>
</protein>
<dbReference type="RefSeq" id="WP_317996795.1">
    <property type="nucleotide sequence ID" value="NZ_AP025523.1"/>
</dbReference>
<keyword evidence="4" id="KW-1185">Reference proteome</keyword>
<dbReference type="InterPro" id="IPR002575">
    <property type="entry name" value="Aminoglycoside_PTrfase"/>
</dbReference>
<dbReference type="GO" id="GO:0019202">
    <property type="term" value="F:amino acid kinase activity"/>
    <property type="evidence" value="ECO:0007669"/>
    <property type="project" value="TreeGrafter"/>
</dbReference>
<proteinExistence type="inferred from homology"/>
<dbReference type="KEGG" id="vab:WPS_10490"/>
<dbReference type="InterPro" id="IPR011009">
    <property type="entry name" value="Kinase-like_dom_sf"/>
</dbReference>
<evidence type="ECO:0000256" key="1">
    <source>
        <dbReference type="ARBA" id="ARBA00038240"/>
    </source>
</evidence>
<evidence type="ECO:0000313" key="4">
    <source>
        <dbReference type="Proteomes" id="UP001317532"/>
    </source>
</evidence>
<dbReference type="PANTHER" id="PTHR21064:SF6">
    <property type="entry name" value="AMINOGLYCOSIDE PHOSPHOTRANSFERASE DOMAIN-CONTAINING PROTEIN"/>
    <property type="match status" value="1"/>
</dbReference>
<evidence type="ECO:0000313" key="3">
    <source>
        <dbReference type="EMBL" id="BDE05773.1"/>
    </source>
</evidence>
<dbReference type="AlphaFoldDB" id="A0AAN2C9A2"/>
<dbReference type="Gene3D" id="3.30.200.20">
    <property type="entry name" value="Phosphorylase Kinase, domain 1"/>
    <property type="match status" value="1"/>
</dbReference>
<accession>A0AAN2C9A2</accession>
<sequence length="324" mass="34571">MTEADALAIAAAFGVDVTGARAAALDGGYSNESVRVDAAGGRYVVRRYGRLHVTRAAIVFEHAIVAHAAARMREVVAPLRASEGTTIAAAPDGGLAAVFPYVDGATGRRDLATASAAAALLARFHRAMRDVHVASGMRTARFLGTLPWLRERFQRFANDPRTGRKLDWAAVITAVAGATVRIAPVAAELPTVVVHGDPNPGNVVSVEEGDVRALIDFDFAHETERVYDLGTLLDEFGRDGEDTPLRPERIAPLVAAYEAELPLSTVERSALPDAMLRRAAMLVWYVATRHGERVPGDIGGAPRYAARVQEIAARAPAIREALRG</sequence>
<dbReference type="Gene3D" id="3.90.1200.10">
    <property type="match status" value="1"/>
</dbReference>